<proteinExistence type="predicted"/>
<reference evidence="1" key="1">
    <citation type="journal article" date="2021" name="Proc. Natl. Acad. Sci. U.S.A.">
        <title>A Catalog of Tens of Thousands of Viruses from Human Metagenomes Reveals Hidden Associations with Chronic Diseases.</title>
        <authorList>
            <person name="Tisza M.J."/>
            <person name="Buck C.B."/>
        </authorList>
    </citation>
    <scope>NUCLEOTIDE SEQUENCE</scope>
    <source>
        <strain evidence="1">CtAvK3</strain>
    </source>
</reference>
<protein>
    <submittedName>
        <fullName evidence="1">Uncharacterized protein</fullName>
    </submittedName>
</protein>
<organism evidence="1">
    <name type="scientific">Siphoviridae sp. ctAvK3</name>
    <dbReference type="NCBI Taxonomy" id="2826184"/>
    <lineage>
        <taxon>Viruses</taxon>
        <taxon>Duplodnaviria</taxon>
        <taxon>Heunggongvirae</taxon>
        <taxon>Uroviricota</taxon>
        <taxon>Caudoviricetes</taxon>
    </lineage>
</organism>
<accession>A0A8S5MHU7</accession>
<name>A0A8S5MHU7_9CAUD</name>
<evidence type="ECO:0000313" key="1">
    <source>
        <dbReference type="EMBL" id="DAD81921.1"/>
    </source>
</evidence>
<dbReference type="EMBL" id="BK014910">
    <property type="protein sequence ID" value="DAD81921.1"/>
    <property type="molecule type" value="Genomic_DNA"/>
</dbReference>
<sequence>MKKYQVIGGQYEQHWYGESDSLRGAKIIATRHEEYWDNWQGWHKPHIYRAEDCRDVESCGRITTPDGMVIRVHDEHAVFVC</sequence>